<keyword evidence="4 6" id="KW-1133">Transmembrane helix</keyword>
<organism evidence="10 11">
    <name type="scientific">Aphis craccivora</name>
    <name type="common">Cowpea aphid</name>
    <dbReference type="NCBI Taxonomy" id="307492"/>
    <lineage>
        <taxon>Eukaryota</taxon>
        <taxon>Metazoa</taxon>
        <taxon>Ecdysozoa</taxon>
        <taxon>Arthropoda</taxon>
        <taxon>Hexapoda</taxon>
        <taxon>Insecta</taxon>
        <taxon>Pterygota</taxon>
        <taxon>Neoptera</taxon>
        <taxon>Paraneoptera</taxon>
        <taxon>Hemiptera</taxon>
        <taxon>Sternorrhyncha</taxon>
        <taxon>Aphidomorpha</taxon>
        <taxon>Aphidoidea</taxon>
        <taxon>Aphididae</taxon>
        <taxon>Aphidini</taxon>
        <taxon>Aphis</taxon>
        <taxon>Aphis</taxon>
    </lineage>
</organism>
<evidence type="ECO:0000256" key="1">
    <source>
        <dbReference type="ARBA" id="ARBA00004370"/>
    </source>
</evidence>
<feature type="transmembrane region" description="Helical" evidence="6">
    <location>
        <begin position="1592"/>
        <end position="1615"/>
    </location>
</feature>
<comment type="subcellular location">
    <subcellularLocation>
        <location evidence="1">Membrane</location>
    </subcellularLocation>
</comment>
<dbReference type="EMBL" id="VUJU01000559">
    <property type="protein sequence ID" value="KAF0769657.1"/>
    <property type="molecule type" value="Genomic_DNA"/>
</dbReference>
<keyword evidence="3 6" id="KW-0812">Transmembrane</keyword>
<dbReference type="PANTHER" id="PTHR12770:SF31">
    <property type="entry name" value="RUS FAMILY MEMBER 1"/>
    <property type="match status" value="1"/>
</dbReference>
<feature type="transmembrane region" description="Helical" evidence="6">
    <location>
        <begin position="1679"/>
        <end position="1696"/>
    </location>
</feature>
<dbReference type="GO" id="GO:0016020">
    <property type="term" value="C:membrane"/>
    <property type="evidence" value="ECO:0007669"/>
    <property type="project" value="UniProtKB-SubCell"/>
</dbReference>
<dbReference type="Pfam" id="PF24291">
    <property type="entry name" value="Ig_CFAP65"/>
    <property type="match status" value="1"/>
</dbReference>
<dbReference type="InterPro" id="IPR054549">
    <property type="entry name" value="UVB_sens_RUS_dom"/>
</dbReference>
<feature type="domain" description="Protein root UVB sensitive/RUS" evidence="7">
    <location>
        <begin position="1486"/>
        <end position="1722"/>
    </location>
</feature>
<dbReference type="PANTHER" id="PTHR12770">
    <property type="entry name" value="RUS1 FAMILY PROTEIN C16ORF58"/>
    <property type="match status" value="1"/>
</dbReference>
<comment type="similarity">
    <text evidence="2">Belongs to the RUS1 family.</text>
</comment>
<dbReference type="Pfam" id="PF24160">
    <property type="entry name" value="UVB_sens_C"/>
    <property type="match status" value="1"/>
</dbReference>
<evidence type="ECO:0000259" key="9">
    <source>
        <dbReference type="Pfam" id="PF24291"/>
    </source>
</evidence>
<dbReference type="InterPro" id="IPR013783">
    <property type="entry name" value="Ig-like_fold"/>
</dbReference>
<sequence>MHSGSETTETNNENANKYLINIDFGVVQVGSVHKRSIDVTNNLKASSRKVTKFKVKNNNEFMNLADSIEFEPSKTPRIFPNKKATFTVIFSPKSVLVQNTLEYFTLFSTDDTIEEVSDESDDCEAQSEDSDVEIVQKVIVRVQGSCYGPSVKISPVKVFMCRSEGDKPIIKSINLINKSKMSGQYHVQYDWTNCPIKCHPSFGVIQNRIQIKLELKPIQIGYYYKRLYILIAYHHPIYVDIYAFSGIKKVDPFSYFRSPFGPLMKSKNHYAEFFKDVAHPRNDVRHLVTVLPKELRFGYVKNVKTLAFNVHNDSDTTLWINWIEPSDDSPFTISPKQFYIECYDTKRLKCTFRPKIISNIYFVEFEANVYFDTTDCPRPLDCETTNNAFPKLAYVVPMNISLTVIGHSSEKPFNGWKSTCKLNNVIVMPPTVPASTPVFATLLIKRVIRMPTTFELRPPNKSKKKQLIAKRPQNFRMLLAKPMMGMINSDYQIVVFQLMKTSNKESLYAERWNVVFDGFDNNSVSIDIYASAEFGCVTIGERNHVVMPDDVQVGYEMRNEHVPIVNMTRHRLRYYIEMSTQYHSVNNEAIEFVSTKRRDRYSLGSEVKEEIDNEEMGVEYEYENFNTDSEMDAGSEMDVGSEIMDDGSKKNTKSEIDVELKEDAKPNKYVVLEKYVKPKKYCEPEYVEREKEDGPEEDDECSLTMTNQSYDECSINSATVSVRKLERLSSMLRGDAERSERTIPWPFVFEFDELVGELGPNERRDLRLSFRPTECLTYTVEATCYLTCDRDDYPEIFNALPVTIQGTGCQTRFQVTPENCYLNNVIVNTERIQRFIIENENRSYAKIKFVKIPESSMILPTPTCKMNPETFRFTPQQHQCKMDLSIYPTELGFQKFFVTIQFDPKVECYPENDITITVSMNVITCTLQIVRISNDSIPYFGRLTLNKLFHRITINKELCEVYAKNISPLIWTIPVISESTTFDIQLYNFSKVPISWGLKYNECIKCTSKNKNNNTNNQKNCSTVSNKCVHHKSIRITPTANLKMDNFSKIQIELNAISKEEINLSYKWSIGVYKSLLYYTELLIEPKTFKDGLISFDPKYGTTEQLEFKFVPIFIAHHNPPAQAFWMYNSNNCNVTYSIIDDSLTPAYPYFRCLNPRGVFNSKSVHPILFVFSPDRLCAFKATIMLLTNNHCRRQIILSGQGESYTRTTISPGYGLSSFLPIQNDRKIFLSTENIILKPIYTQSNIKSLFCLYNDSDEEIIYEWKECIVNKILIAVISPIKGNLKKHNSQIFQISITSYNEPAILTIMLNITYKLVSQIENYERSLRNYNINKDRLQGYFKIDECGNYKSKLNMKIEKQPQEKHLVLYAHVRITDEFSRWINEAKHNLKKHNFQQQKRITKQKLVCSDYFQNILWDVVDKICSKEIEHKPLYYYQLKNSKQNDKNDVSKTTRDNLDTILTSLIRDNQRQLILESERRKQSTSFIRSSVNILKEVFLPRGFPNSVSKDYTEYQIWDTIQAFCSTISNILATNAILKGVGVGDAQATALAASITYILKDGAGMVGRITFAWWKGSELDTQCKKWRLRADALNDLAIFIELLLGISWVKPFSIIILSFSSCAKSIVSVAGGATRAALTQHQAIRDNMGDVSAKDGSQETCINLIAFLIGLIMLPIVENRILLIWMIYSIVTLLHLFSNYKAVKSLNINVFNSARYDLTLKYYLSNDTQNHDVQKPDYINKREACFLEDEKLSSFKIELGASVHELLYTNTLTTWDIIDHIEMYKDYLYILIIDTHKDIIRVVLDKNINTENILKAYFHANILGHLISPKNKFSLIKLNSLRSMKYTSNNTQFCCTHSEYVQLSCDFVNKNFDKFLLHAKMSDWSCTSHQLVVDEWRASW</sequence>
<dbReference type="Gene3D" id="2.60.40.10">
    <property type="entry name" value="Immunoglobulins"/>
    <property type="match status" value="1"/>
</dbReference>
<gene>
    <name evidence="10" type="ORF">FWK35_00007468</name>
</gene>
<evidence type="ECO:0000259" key="8">
    <source>
        <dbReference type="Pfam" id="PF24160"/>
    </source>
</evidence>
<keyword evidence="5 6" id="KW-0472">Membrane</keyword>
<dbReference type="InterPro" id="IPR006968">
    <property type="entry name" value="RUS_fam"/>
</dbReference>
<feature type="transmembrane region" description="Helical" evidence="6">
    <location>
        <begin position="1656"/>
        <end position="1673"/>
    </location>
</feature>
<evidence type="ECO:0000256" key="3">
    <source>
        <dbReference type="ARBA" id="ARBA00022692"/>
    </source>
</evidence>
<dbReference type="InterPro" id="IPR055412">
    <property type="entry name" value="UVB_sens_C"/>
</dbReference>
<dbReference type="Proteomes" id="UP000478052">
    <property type="component" value="Unassembled WGS sequence"/>
</dbReference>
<dbReference type="Pfam" id="PF04884">
    <property type="entry name" value="UVB_sens_prot"/>
    <property type="match status" value="1"/>
</dbReference>
<evidence type="ECO:0000256" key="5">
    <source>
        <dbReference type="ARBA" id="ARBA00023136"/>
    </source>
</evidence>
<evidence type="ECO:0000259" key="7">
    <source>
        <dbReference type="Pfam" id="PF04884"/>
    </source>
</evidence>
<evidence type="ECO:0000256" key="2">
    <source>
        <dbReference type="ARBA" id="ARBA00007558"/>
    </source>
</evidence>
<keyword evidence="11" id="KW-1185">Reference proteome</keyword>
<feature type="domain" description="Root UVB sensitive protein C-terminal" evidence="8">
    <location>
        <begin position="1729"/>
        <end position="1896"/>
    </location>
</feature>
<dbReference type="OrthoDB" id="415597at2759"/>
<proteinExistence type="inferred from homology"/>
<protein>
    <submittedName>
        <fullName evidence="10">Uncharacterized protein</fullName>
    </submittedName>
</protein>
<feature type="domain" description="CFAP65 tenth Ig-like" evidence="9">
    <location>
        <begin position="1106"/>
        <end position="1202"/>
    </location>
</feature>
<dbReference type="InterPro" id="IPR056305">
    <property type="entry name" value="Ig_CFAP65_10th"/>
</dbReference>
<reference evidence="10 11" key="1">
    <citation type="submission" date="2019-08" db="EMBL/GenBank/DDBJ databases">
        <title>Whole genome of Aphis craccivora.</title>
        <authorList>
            <person name="Voronova N.V."/>
            <person name="Shulinski R.S."/>
            <person name="Bandarenka Y.V."/>
            <person name="Zhorov D.G."/>
            <person name="Warner D."/>
        </authorList>
    </citation>
    <scope>NUCLEOTIDE SEQUENCE [LARGE SCALE GENOMIC DNA]</scope>
    <source>
        <strain evidence="10">180601</strain>
        <tissue evidence="10">Whole Body</tissue>
    </source>
</reference>
<name>A0A6G0ZFC0_APHCR</name>
<comment type="caution">
    <text evidence="10">The sequence shown here is derived from an EMBL/GenBank/DDBJ whole genome shotgun (WGS) entry which is preliminary data.</text>
</comment>
<accession>A0A6G0ZFC0</accession>
<evidence type="ECO:0000313" key="11">
    <source>
        <dbReference type="Proteomes" id="UP000478052"/>
    </source>
</evidence>
<evidence type="ECO:0000256" key="4">
    <source>
        <dbReference type="ARBA" id="ARBA00022989"/>
    </source>
</evidence>
<evidence type="ECO:0000256" key="6">
    <source>
        <dbReference type="SAM" id="Phobius"/>
    </source>
</evidence>
<evidence type="ECO:0000313" key="10">
    <source>
        <dbReference type="EMBL" id="KAF0769657.1"/>
    </source>
</evidence>